<feature type="transmembrane region" description="Helical" evidence="1">
    <location>
        <begin position="47"/>
        <end position="67"/>
    </location>
</feature>
<proteinExistence type="predicted"/>
<dbReference type="AlphaFoldDB" id="A0A382WVN1"/>
<keyword evidence="1" id="KW-0812">Transmembrane</keyword>
<keyword evidence="1" id="KW-0472">Membrane</keyword>
<keyword evidence="1" id="KW-1133">Transmembrane helix</keyword>
<organism evidence="2">
    <name type="scientific">marine metagenome</name>
    <dbReference type="NCBI Taxonomy" id="408172"/>
    <lineage>
        <taxon>unclassified sequences</taxon>
        <taxon>metagenomes</taxon>
        <taxon>ecological metagenomes</taxon>
    </lineage>
</organism>
<evidence type="ECO:0000313" key="2">
    <source>
        <dbReference type="EMBL" id="SVD62425.1"/>
    </source>
</evidence>
<reference evidence="2" key="1">
    <citation type="submission" date="2018-05" db="EMBL/GenBank/DDBJ databases">
        <authorList>
            <person name="Lanie J.A."/>
            <person name="Ng W.-L."/>
            <person name="Kazmierczak K.M."/>
            <person name="Andrzejewski T.M."/>
            <person name="Davidsen T.M."/>
            <person name="Wayne K.J."/>
            <person name="Tettelin H."/>
            <person name="Glass J.I."/>
            <person name="Rusch D."/>
            <person name="Podicherti R."/>
            <person name="Tsui H.-C.T."/>
            <person name="Winkler M.E."/>
        </authorList>
    </citation>
    <scope>NUCLEOTIDE SEQUENCE</scope>
</reference>
<gene>
    <name evidence="2" type="ORF">METZ01_LOCUS415279</name>
</gene>
<protein>
    <submittedName>
        <fullName evidence="2">Uncharacterized protein</fullName>
    </submittedName>
</protein>
<dbReference type="EMBL" id="UINC01162590">
    <property type="protein sequence ID" value="SVD62425.1"/>
    <property type="molecule type" value="Genomic_DNA"/>
</dbReference>
<name>A0A382WVN1_9ZZZZ</name>
<accession>A0A382WVN1</accession>
<sequence>MVLVYIGNGWFKEKELQSTSLTLPERVLEYALNLLKSNSESIIDEKILINWGVLTFILFLYWIFFGFRNKENN</sequence>
<evidence type="ECO:0000256" key="1">
    <source>
        <dbReference type="SAM" id="Phobius"/>
    </source>
</evidence>